<keyword evidence="5" id="KW-0418">Kinase</keyword>
<dbReference type="InterPro" id="IPR000719">
    <property type="entry name" value="Prot_kinase_dom"/>
</dbReference>
<dbReference type="OrthoDB" id="535945at2759"/>
<dbReference type="PROSITE" id="PS00109">
    <property type="entry name" value="PROTEIN_KINASE_TYR"/>
    <property type="match status" value="1"/>
</dbReference>
<dbReference type="InterPro" id="IPR008266">
    <property type="entry name" value="Tyr_kinase_AS"/>
</dbReference>
<sequence length="206" mass="23732">MNAEEVTLSKSDLTAFGLQLADGIEFLARVPCVHRDLACRNILVTENKTIQIDDFGLAKKFNEKYCYKTQKGIYLPRPEKWMPLESINNDIFTEKSDVYSYGICLFEIFSFGKTPYPKVLAGKIAIFLENGGRNEKPKHCSDKEYDLMLKCWMNAPEDRPTFYECLQFFQEVSSNNVGCLFVNAAYDHFSVNWRSVFLLSLIAQKK</sequence>
<dbReference type="GO" id="GO:0061564">
    <property type="term" value="P:axon development"/>
    <property type="evidence" value="ECO:0007669"/>
    <property type="project" value="UniProtKB-ARBA"/>
</dbReference>
<dbReference type="PROSITE" id="PS50011">
    <property type="entry name" value="PROTEIN_KINASE_DOM"/>
    <property type="match status" value="1"/>
</dbReference>
<comment type="catalytic activity">
    <reaction evidence="9">
        <text>L-tyrosyl-[protein] + ATP = O-phospho-L-tyrosyl-[protein] + ADP + H(+)</text>
        <dbReference type="Rhea" id="RHEA:10596"/>
        <dbReference type="Rhea" id="RHEA-COMP:10136"/>
        <dbReference type="Rhea" id="RHEA-COMP:20101"/>
        <dbReference type="ChEBI" id="CHEBI:15378"/>
        <dbReference type="ChEBI" id="CHEBI:30616"/>
        <dbReference type="ChEBI" id="CHEBI:46858"/>
        <dbReference type="ChEBI" id="CHEBI:61978"/>
        <dbReference type="ChEBI" id="CHEBI:456216"/>
        <dbReference type="EC" id="2.7.10.1"/>
    </reaction>
</comment>
<dbReference type="SMART" id="SM00219">
    <property type="entry name" value="TyrKc"/>
    <property type="match status" value="1"/>
</dbReference>
<evidence type="ECO:0000256" key="9">
    <source>
        <dbReference type="ARBA" id="ARBA00051243"/>
    </source>
</evidence>
<dbReference type="GO" id="GO:0012505">
    <property type="term" value="C:endomembrane system"/>
    <property type="evidence" value="ECO:0007669"/>
    <property type="project" value="UniProtKB-SubCell"/>
</dbReference>
<evidence type="ECO:0000256" key="2">
    <source>
        <dbReference type="ARBA" id="ARBA00011902"/>
    </source>
</evidence>
<dbReference type="PANTHER" id="PTHR24416">
    <property type="entry name" value="TYROSINE-PROTEIN KINASE RECEPTOR"/>
    <property type="match status" value="1"/>
</dbReference>
<evidence type="ECO:0000256" key="5">
    <source>
        <dbReference type="ARBA" id="ARBA00022777"/>
    </source>
</evidence>
<dbReference type="GO" id="GO:0048680">
    <property type="term" value="P:positive regulation of axon regeneration"/>
    <property type="evidence" value="ECO:0007669"/>
    <property type="project" value="UniProtKB-ARBA"/>
</dbReference>
<evidence type="ECO:0000313" key="12">
    <source>
        <dbReference type="Proteomes" id="UP000008281"/>
    </source>
</evidence>
<name>E3M2I6_CAERE</name>
<dbReference type="GeneID" id="9803485"/>
<dbReference type="FunFam" id="1.10.510.10:FF:001512">
    <property type="entry name" value="Receptor tyrosine-protein kinase erbB-2"/>
    <property type="match status" value="1"/>
</dbReference>
<dbReference type="eggNOG" id="KOG0200">
    <property type="taxonomic scope" value="Eukaryota"/>
</dbReference>
<dbReference type="InterPro" id="IPR011009">
    <property type="entry name" value="Kinase-like_dom_sf"/>
</dbReference>
<evidence type="ECO:0000313" key="11">
    <source>
        <dbReference type="EMBL" id="EFO89889.1"/>
    </source>
</evidence>
<evidence type="ECO:0000256" key="6">
    <source>
        <dbReference type="ARBA" id="ARBA00022840"/>
    </source>
</evidence>
<dbReference type="Pfam" id="PF07714">
    <property type="entry name" value="PK_Tyr_Ser-Thr"/>
    <property type="match status" value="1"/>
</dbReference>
<accession>E3M2I6</accession>
<dbReference type="KEGG" id="crq:GCK72_023688"/>
<dbReference type="GO" id="GO:0007169">
    <property type="term" value="P:cell surface receptor protein tyrosine kinase signaling pathway"/>
    <property type="evidence" value="ECO:0007669"/>
    <property type="project" value="TreeGrafter"/>
</dbReference>
<dbReference type="OMA" id="ERARTHC"/>
<evidence type="ECO:0000256" key="4">
    <source>
        <dbReference type="ARBA" id="ARBA00022741"/>
    </source>
</evidence>
<evidence type="ECO:0000256" key="7">
    <source>
        <dbReference type="ARBA" id="ARBA00023136"/>
    </source>
</evidence>
<dbReference type="GO" id="GO:0004714">
    <property type="term" value="F:transmembrane receptor protein tyrosine kinase activity"/>
    <property type="evidence" value="ECO:0007669"/>
    <property type="project" value="UniProtKB-EC"/>
</dbReference>
<dbReference type="RefSeq" id="XP_003109747.2">
    <property type="nucleotide sequence ID" value="XM_003109699.2"/>
</dbReference>
<dbReference type="HOGENOM" id="CLU_000288_7_40_1"/>
<dbReference type="Gene3D" id="1.10.510.10">
    <property type="entry name" value="Transferase(Phosphotransferase) domain 1"/>
    <property type="match status" value="1"/>
</dbReference>
<dbReference type="PRINTS" id="PR00109">
    <property type="entry name" value="TYRKINASE"/>
</dbReference>
<dbReference type="InterPro" id="IPR020635">
    <property type="entry name" value="Tyr_kinase_cat_dom"/>
</dbReference>
<dbReference type="EMBL" id="DS268422">
    <property type="protein sequence ID" value="EFO89889.1"/>
    <property type="molecule type" value="Genomic_DNA"/>
</dbReference>
<gene>
    <name evidence="11" type="ORF">CRE_07265</name>
</gene>
<dbReference type="EC" id="2.7.10.1" evidence="2"/>
<dbReference type="SUPFAM" id="SSF56112">
    <property type="entry name" value="Protein kinase-like (PK-like)"/>
    <property type="match status" value="1"/>
</dbReference>
<dbReference type="CTD" id="9803485"/>
<dbReference type="GO" id="GO:0043235">
    <property type="term" value="C:receptor complex"/>
    <property type="evidence" value="ECO:0007669"/>
    <property type="project" value="TreeGrafter"/>
</dbReference>
<dbReference type="GO" id="GO:0005886">
    <property type="term" value="C:plasma membrane"/>
    <property type="evidence" value="ECO:0007669"/>
    <property type="project" value="TreeGrafter"/>
</dbReference>
<evidence type="ECO:0000256" key="3">
    <source>
        <dbReference type="ARBA" id="ARBA00022679"/>
    </source>
</evidence>
<dbReference type="STRING" id="31234.E3M2I6"/>
<keyword evidence="8" id="KW-0829">Tyrosine-protein kinase</keyword>
<dbReference type="GO" id="GO:0005524">
    <property type="term" value="F:ATP binding"/>
    <property type="evidence" value="ECO:0007669"/>
    <property type="project" value="UniProtKB-KW"/>
</dbReference>
<evidence type="ECO:0000256" key="8">
    <source>
        <dbReference type="ARBA" id="ARBA00023137"/>
    </source>
</evidence>
<keyword evidence="6" id="KW-0067">ATP-binding</keyword>
<dbReference type="Proteomes" id="UP000008281">
    <property type="component" value="Unassembled WGS sequence"/>
</dbReference>
<evidence type="ECO:0000259" key="10">
    <source>
        <dbReference type="PROSITE" id="PS50011"/>
    </source>
</evidence>
<comment type="subcellular location">
    <subcellularLocation>
        <location evidence="1">Endomembrane system</location>
    </subcellularLocation>
</comment>
<protein>
    <recommendedName>
        <fullName evidence="2">receptor protein-tyrosine kinase</fullName>
        <ecNumber evidence="2">2.7.10.1</ecNumber>
    </recommendedName>
</protein>
<evidence type="ECO:0000256" key="1">
    <source>
        <dbReference type="ARBA" id="ARBA00004308"/>
    </source>
</evidence>
<reference evidence="11" key="1">
    <citation type="submission" date="2007-07" db="EMBL/GenBank/DDBJ databases">
        <title>PCAP assembly of the Caenorhabditis remanei genome.</title>
        <authorList>
            <consortium name="The Caenorhabditis remanei Sequencing Consortium"/>
            <person name="Wilson R.K."/>
        </authorList>
    </citation>
    <scope>NUCLEOTIDE SEQUENCE [LARGE SCALE GENOMIC DNA]</scope>
    <source>
        <strain evidence="11">PB4641</strain>
    </source>
</reference>
<dbReference type="PANTHER" id="PTHR24416:SF602">
    <property type="entry name" value="PROTEIN VER-1-RELATED"/>
    <property type="match status" value="1"/>
</dbReference>
<keyword evidence="3" id="KW-0808">Transferase</keyword>
<feature type="domain" description="Protein kinase" evidence="10">
    <location>
        <begin position="1"/>
        <end position="169"/>
    </location>
</feature>
<keyword evidence="4" id="KW-0547">Nucleotide-binding</keyword>
<keyword evidence="12" id="KW-1185">Reference proteome</keyword>
<dbReference type="InterPro" id="IPR001245">
    <property type="entry name" value="Ser-Thr/Tyr_kinase_cat_dom"/>
</dbReference>
<dbReference type="InterPro" id="IPR050122">
    <property type="entry name" value="RTK"/>
</dbReference>
<dbReference type="AlphaFoldDB" id="E3M2I6"/>
<proteinExistence type="predicted"/>
<keyword evidence="7" id="KW-0472">Membrane</keyword>
<organism evidence="12">
    <name type="scientific">Caenorhabditis remanei</name>
    <name type="common">Caenorhabditis vulgaris</name>
    <dbReference type="NCBI Taxonomy" id="31234"/>
    <lineage>
        <taxon>Eukaryota</taxon>
        <taxon>Metazoa</taxon>
        <taxon>Ecdysozoa</taxon>
        <taxon>Nematoda</taxon>
        <taxon>Chromadorea</taxon>
        <taxon>Rhabditida</taxon>
        <taxon>Rhabditina</taxon>
        <taxon>Rhabditomorpha</taxon>
        <taxon>Rhabditoidea</taxon>
        <taxon>Rhabditidae</taxon>
        <taxon>Peloderinae</taxon>
        <taxon>Caenorhabditis</taxon>
    </lineage>
</organism>